<organism evidence="3 4">
    <name type="scientific">Passalora fulva</name>
    <name type="common">Tomato leaf mold</name>
    <name type="synonym">Cladosporium fulvum</name>
    <dbReference type="NCBI Taxonomy" id="5499"/>
    <lineage>
        <taxon>Eukaryota</taxon>
        <taxon>Fungi</taxon>
        <taxon>Dikarya</taxon>
        <taxon>Ascomycota</taxon>
        <taxon>Pezizomycotina</taxon>
        <taxon>Dothideomycetes</taxon>
        <taxon>Dothideomycetidae</taxon>
        <taxon>Mycosphaerellales</taxon>
        <taxon>Mycosphaerellaceae</taxon>
        <taxon>Fulvia</taxon>
    </lineage>
</organism>
<feature type="transmembrane region" description="Helical" evidence="2">
    <location>
        <begin position="68"/>
        <end position="92"/>
    </location>
</feature>
<evidence type="ECO:0000256" key="1">
    <source>
        <dbReference type="SAM" id="MobiDB-lite"/>
    </source>
</evidence>
<reference evidence="3" key="1">
    <citation type="submission" date="2021-12" db="EMBL/GenBank/DDBJ databases">
        <authorList>
            <person name="Zaccaron A."/>
            <person name="Stergiopoulos I."/>
        </authorList>
    </citation>
    <scope>NUCLEOTIDE SEQUENCE</scope>
    <source>
        <strain evidence="3">Race5_Kim</strain>
    </source>
</reference>
<evidence type="ECO:0000256" key="2">
    <source>
        <dbReference type="SAM" id="Phobius"/>
    </source>
</evidence>
<dbReference type="RefSeq" id="XP_047759995.1">
    <property type="nucleotide sequence ID" value="XM_047906952.1"/>
</dbReference>
<feature type="region of interest" description="Disordered" evidence="1">
    <location>
        <begin position="1"/>
        <end position="22"/>
    </location>
</feature>
<sequence>MPPDPDIEKQTSRSSKSNDVEAAKEYTTVPSKYRNSLLAAVAYLDLANALDFPANVWNQVPTPLYAKVLMGIGGSIAILSTSFAFWDMVLAWRNITFLRTERRGLKQMQEKRTPTVLEQAWMGVNTRELGWEVIDRMMLNAFMAIAGILVGTGCLMAIRGDIPSVFLGSNIMSGYLGNSFVALYAVINTVWCIFMWKRAHACEGAVKRAGREIGVKMMIALKSHSRRHKIYAIVNGVSILASGIGSEISSTMWPGYEVESLDVRQRLSEIMEIREALVLDSAASIDCCEPSSGVNISDDSKTIGLMHDLGLELDRAQRADVLAFGYEERFLLELYGYFLLAREQQVATVNGRR</sequence>
<dbReference type="KEGG" id="ffu:CLAFUR5_07804"/>
<accession>A0A9Q8P722</accession>
<evidence type="ECO:0000313" key="3">
    <source>
        <dbReference type="EMBL" id="UJO15629.1"/>
    </source>
</evidence>
<keyword evidence="2" id="KW-1133">Transmembrane helix</keyword>
<protein>
    <submittedName>
        <fullName evidence="3">Uncharacterized protein</fullName>
    </submittedName>
</protein>
<keyword evidence="2" id="KW-0472">Membrane</keyword>
<dbReference type="GeneID" id="71987682"/>
<keyword evidence="4" id="KW-1185">Reference proteome</keyword>
<dbReference type="AlphaFoldDB" id="A0A9Q8P722"/>
<feature type="transmembrane region" description="Helical" evidence="2">
    <location>
        <begin position="137"/>
        <end position="158"/>
    </location>
</feature>
<keyword evidence="2" id="KW-0812">Transmembrane</keyword>
<evidence type="ECO:0000313" key="4">
    <source>
        <dbReference type="Proteomes" id="UP000756132"/>
    </source>
</evidence>
<name>A0A9Q8P722_PASFU</name>
<gene>
    <name evidence="3" type="ORF">CLAFUR5_07804</name>
</gene>
<feature type="transmembrane region" description="Helical" evidence="2">
    <location>
        <begin position="178"/>
        <end position="196"/>
    </location>
</feature>
<reference evidence="3" key="2">
    <citation type="journal article" date="2022" name="Microb. Genom.">
        <title>A chromosome-scale genome assembly of the tomato pathogen Cladosporium fulvum reveals a compartmentalized genome architecture and the presence of a dispensable chromosome.</title>
        <authorList>
            <person name="Zaccaron A.Z."/>
            <person name="Chen L.H."/>
            <person name="Samaras A."/>
            <person name="Stergiopoulos I."/>
        </authorList>
    </citation>
    <scope>NUCLEOTIDE SEQUENCE</scope>
    <source>
        <strain evidence="3">Race5_Kim</strain>
    </source>
</reference>
<dbReference type="EMBL" id="CP090165">
    <property type="protein sequence ID" value="UJO15629.1"/>
    <property type="molecule type" value="Genomic_DNA"/>
</dbReference>
<dbReference type="Proteomes" id="UP000756132">
    <property type="component" value="Chromosome 3"/>
</dbReference>
<dbReference type="OrthoDB" id="5089392at2759"/>
<proteinExistence type="predicted"/>